<evidence type="ECO:0000313" key="3">
    <source>
        <dbReference type="Proteomes" id="UP000322159"/>
    </source>
</evidence>
<reference evidence="2 3" key="1">
    <citation type="submission" date="2019-09" db="EMBL/GenBank/DDBJ databases">
        <title>Genome sequencing of strain KACC 19322.</title>
        <authorList>
            <person name="Heo J."/>
            <person name="Kim S.-J."/>
            <person name="Kim J.-S."/>
            <person name="Hong S.-B."/>
            <person name="Kwon S.-W."/>
        </authorList>
    </citation>
    <scope>NUCLEOTIDE SEQUENCE [LARGE SCALE GENOMIC DNA]</scope>
    <source>
        <strain evidence="2 3">KACC 19322</strain>
    </source>
</reference>
<keyword evidence="3" id="KW-1185">Reference proteome</keyword>
<dbReference type="EMBL" id="CP043504">
    <property type="protein sequence ID" value="QEO08794.1"/>
    <property type="molecule type" value="Genomic_DNA"/>
</dbReference>
<feature type="region of interest" description="Disordered" evidence="1">
    <location>
        <begin position="1"/>
        <end position="43"/>
    </location>
</feature>
<dbReference type="Proteomes" id="UP000322159">
    <property type="component" value="Chromosome"/>
</dbReference>
<dbReference type="RefSeq" id="WP_149324227.1">
    <property type="nucleotide sequence ID" value="NZ_CP043504.1"/>
</dbReference>
<sequence>MTDKPNYRQPGGTPTEYGGRSGDNRRTPTGRLLPGSTGQQAADLRREAIRTANPSRRGYGQRLSR</sequence>
<protein>
    <submittedName>
        <fullName evidence="2">Uncharacterized protein</fullName>
    </submittedName>
</protein>
<dbReference type="AlphaFoldDB" id="A0A5C1Y4J3"/>
<proteinExistence type="predicted"/>
<dbReference type="KEGG" id="lyk:FLP23_01430"/>
<gene>
    <name evidence="2" type="ORF">FLP23_01430</name>
</gene>
<accession>A0A5C1Y4J3</accession>
<name>A0A5C1Y4J3_9MICO</name>
<organism evidence="2 3">
    <name type="scientific">Protaetiibacter larvae</name>
    <dbReference type="NCBI Taxonomy" id="2592654"/>
    <lineage>
        <taxon>Bacteria</taxon>
        <taxon>Bacillati</taxon>
        <taxon>Actinomycetota</taxon>
        <taxon>Actinomycetes</taxon>
        <taxon>Micrococcales</taxon>
        <taxon>Microbacteriaceae</taxon>
        <taxon>Protaetiibacter</taxon>
    </lineage>
</organism>
<evidence type="ECO:0000313" key="2">
    <source>
        <dbReference type="EMBL" id="QEO08794.1"/>
    </source>
</evidence>
<evidence type="ECO:0000256" key="1">
    <source>
        <dbReference type="SAM" id="MobiDB-lite"/>
    </source>
</evidence>